<evidence type="ECO:0000313" key="3">
    <source>
        <dbReference type="Proteomes" id="UP000265903"/>
    </source>
</evidence>
<keyword evidence="1" id="KW-0175">Coiled coil</keyword>
<keyword evidence="3" id="KW-1185">Reference proteome</keyword>
<name>A0A3M2RLS4_9GAMM</name>
<comment type="caution">
    <text evidence="2">The sequence shown here is derived from an EMBL/GenBank/DDBJ whole genome shotgun (WGS) entry which is preliminary data.</text>
</comment>
<dbReference type="InterPro" id="IPR010982">
    <property type="entry name" value="Lambda_DNA-bd_dom_sf"/>
</dbReference>
<protein>
    <submittedName>
        <fullName evidence="2">Helix-turn-helix domain protein</fullName>
    </submittedName>
</protein>
<dbReference type="RefSeq" id="WP_114333579.1">
    <property type="nucleotide sequence ID" value="NZ_QMDL01000001.1"/>
</dbReference>
<dbReference type="GO" id="GO:0003677">
    <property type="term" value="F:DNA binding"/>
    <property type="evidence" value="ECO:0007669"/>
    <property type="project" value="InterPro"/>
</dbReference>
<organism evidence="2 3">
    <name type="scientific">Marinobacter litoralis</name>
    <dbReference type="NCBI Taxonomy" id="187981"/>
    <lineage>
        <taxon>Bacteria</taxon>
        <taxon>Pseudomonadati</taxon>
        <taxon>Pseudomonadota</taxon>
        <taxon>Gammaproteobacteria</taxon>
        <taxon>Pseudomonadales</taxon>
        <taxon>Marinobacteraceae</taxon>
        <taxon>Marinobacter</taxon>
    </lineage>
</organism>
<sequence>MRYLQSFHRRLRYLREAGQLSCSDIAVMCGVEEAVVQRWEAPELKQRRYPGVAELLDLCVKTETPLEQLLDMNEDSDADQMELPGLVVSNGDGLAEALKELEQEIERVQLSDEEMEILRRFRKASTDNRRMVLQLLGG</sequence>
<dbReference type="EMBL" id="QMDL01000001">
    <property type="protein sequence ID" value="RMJ06112.1"/>
    <property type="molecule type" value="Genomic_DNA"/>
</dbReference>
<dbReference type="OrthoDB" id="6371032at2"/>
<dbReference type="Proteomes" id="UP000265903">
    <property type="component" value="Unassembled WGS sequence"/>
</dbReference>
<evidence type="ECO:0000313" key="2">
    <source>
        <dbReference type="EMBL" id="RMJ06112.1"/>
    </source>
</evidence>
<dbReference type="SUPFAM" id="SSF47413">
    <property type="entry name" value="lambda repressor-like DNA-binding domains"/>
    <property type="match status" value="1"/>
</dbReference>
<gene>
    <name evidence="2" type="ORF">DOQ08_00797</name>
</gene>
<dbReference type="Gene3D" id="1.10.260.40">
    <property type="entry name" value="lambda repressor-like DNA-binding domains"/>
    <property type="match status" value="1"/>
</dbReference>
<accession>A0A3M2RLS4</accession>
<reference evidence="2 3" key="1">
    <citation type="submission" date="2018-08" db="EMBL/GenBank/DDBJ databases">
        <title>Whole Genome Sequence of the Moderate Halophilic Marine Bacterium Marinobacter litoralis Sw-45.</title>
        <authorList>
            <person name="Musa H."/>
        </authorList>
    </citation>
    <scope>NUCLEOTIDE SEQUENCE [LARGE SCALE GENOMIC DNA]</scope>
    <source>
        <strain evidence="2 3">Sw-45</strain>
    </source>
</reference>
<feature type="coiled-coil region" evidence="1">
    <location>
        <begin position="91"/>
        <end position="118"/>
    </location>
</feature>
<dbReference type="AlphaFoldDB" id="A0A3M2RLS4"/>
<proteinExistence type="predicted"/>
<evidence type="ECO:0000256" key="1">
    <source>
        <dbReference type="SAM" id="Coils"/>
    </source>
</evidence>